<feature type="region of interest" description="Disordered" evidence="1">
    <location>
        <begin position="91"/>
        <end position="116"/>
    </location>
</feature>
<feature type="compositionally biased region" description="Low complexity" evidence="1">
    <location>
        <begin position="104"/>
        <end position="113"/>
    </location>
</feature>
<accession>A0ABP9XX31</accession>
<keyword evidence="3" id="KW-1185">Reference proteome</keyword>
<gene>
    <name evidence="2" type="ORF">HPULCUR_004738</name>
</gene>
<protein>
    <submittedName>
        <fullName evidence="2">Uncharacterized protein</fullName>
    </submittedName>
</protein>
<proteinExistence type="predicted"/>
<organism evidence="2 3">
    <name type="scientific">Helicostylum pulchrum</name>
    <dbReference type="NCBI Taxonomy" id="562976"/>
    <lineage>
        <taxon>Eukaryota</taxon>
        <taxon>Fungi</taxon>
        <taxon>Fungi incertae sedis</taxon>
        <taxon>Mucoromycota</taxon>
        <taxon>Mucoromycotina</taxon>
        <taxon>Mucoromycetes</taxon>
        <taxon>Mucorales</taxon>
        <taxon>Mucorineae</taxon>
        <taxon>Mucoraceae</taxon>
        <taxon>Helicostylum</taxon>
    </lineage>
</organism>
<dbReference type="EMBL" id="BAABUJ010000012">
    <property type="protein sequence ID" value="GAA5799326.1"/>
    <property type="molecule type" value="Genomic_DNA"/>
</dbReference>
<evidence type="ECO:0000313" key="2">
    <source>
        <dbReference type="EMBL" id="GAA5799326.1"/>
    </source>
</evidence>
<reference evidence="2 3" key="1">
    <citation type="submission" date="2024-04" db="EMBL/GenBank/DDBJ databases">
        <title>genome sequences of Mucor flavus KT1a and Helicostylum pulchrum KT1b strains isolation_sourced from the surface of a dry-aged beef.</title>
        <authorList>
            <person name="Toyotome T."/>
            <person name="Hosono M."/>
            <person name="Torimaru M."/>
            <person name="Fukuda K."/>
            <person name="Mikami N."/>
        </authorList>
    </citation>
    <scope>NUCLEOTIDE SEQUENCE [LARGE SCALE GENOMIC DNA]</scope>
    <source>
        <strain evidence="2 3">KT1b</strain>
    </source>
</reference>
<evidence type="ECO:0000256" key="1">
    <source>
        <dbReference type="SAM" id="MobiDB-lite"/>
    </source>
</evidence>
<name>A0ABP9XX31_9FUNG</name>
<evidence type="ECO:0000313" key="3">
    <source>
        <dbReference type="Proteomes" id="UP001476247"/>
    </source>
</evidence>
<dbReference type="Proteomes" id="UP001476247">
    <property type="component" value="Unassembled WGS sequence"/>
</dbReference>
<sequence>MPMQDVKYKETISKCLNDLKVDNCVLWSDFVVAFKNEIIEDCNMNHSTYNKRNFKGNWVKRTKVVAQESDITLDMKNDNWQVIEEILQEKKRDEGRVSDSSNISETSSKTGSDSSKKTLLGYKLDSNEKEEIQKMYSGLEKTKMWKLSSNRYVEEVMEQFTQRLNCEHPSCSLILDINDDHWTGYFSPEELREIKEVTTPTDSKLPENMTNFINTIPKTTKLKEIFLHLNSQIIDPYQDRDVYWLKNTLQQAADLFETGYIPLTNQTERDLIRRVWGFIDTAYDSSELTFRSEKASVSCLLESNKRRKIAATNPMDRQRTGDIPDMLIFFDRYEFGTAEVSKTETDTTKELNEGSMKLPKIMKSMLLNLVKSSSQPQHVIKIVGMFFSGLKVNFFELYNPAGYVCTIRRTKELYFPVHPKEFMKKMKPLVEQVWINKMDMESRLEIIMISDSDSERESYVLPSCFQRRR</sequence>
<comment type="caution">
    <text evidence="2">The sequence shown here is derived from an EMBL/GenBank/DDBJ whole genome shotgun (WGS) entry which is preliminary data.</text>
</comment>